<accession>A0ABM9C3T2</accession>
<dbReference type="InterPro" id="IPR013320">
    <property type="entry name" value="ConA-like_dom_sf"/>
</dbReference>
<sequence>MSQEKRTLIYENKLASIEDIQDFKLEGKAKITFPNGRLRMENALDESLEQMANYVFWCPEEFPGDIQVEWDFWPIKEPGLSMMFFAAAGKYGEDLFATNLNERSGQYAHYTHGDINTLHISYFRRRYPDERGFHTCNLRKSYGFHLVAQGADPIPNVEDCISPYHMVLRKQGAKVRFAINELPILEWEDDGTEFGHVLGSGKIGLRQMAPLIAEYANLQVYRLDEDETT</sequence>
<protein>
    <recommendedName>
        <fullName evidence="3">DUF1961 family protein</fullName>
    </recommendedName>
</protein>
<organism evidence="1 2">
    <name type="scientific">Paenibacillus allorhizoplanae</name>
    <dbReference type="NCBI Taxonomy" id="2905648"/>
    <lineage>
        <taxon>Bacteria</taxon>
        <taxon>Bacillati</taxon>
        <taxon>Bacillota</taxon>
        <taxon>Bacilli</taxon>
        <taxon>Bacillales</taxon>
        <taxon>Paenibacillaceae</taxon>
        <taxon>Paenibacillus</taxon>
    </lineage>
</organism>
<gene>
    <name evidence="1" type="primary">yesU</name>
    <name evidence="1" type="ORF">PAECIP111891_01841</name>
</gene>
<comment type="caution">
    <text evidence="1">The sequence shown here is derived from an EMBL/GenBank/DDBJ whole genome shotgun (WGS) entry which is preliminary data.</text>
</comment>
<reference evidence="1" key="1">
    <citation type="submission" date="2022-01" db="EMBL/GenBank/DDBJ databases">
        <authorList>
            <person name="Criscuolo A."/>
        </authorList>
    </citation>
    <scope>NUCLEOTIDE SEQUENCE</scope>
    <source>
        <strain evidence="1">CIP111891</strain>
    </source>
</reference>
<dbReference type="Pfam" id="PF09224">
    <property type="entry name" value="DUF1961"/>
    <property type="match status" value="1"/>
</dbReference>
<evidence type="ECO:0008006" key="3">
    <source>
        <dbReference type="Google" id="ProtNLM"/>
    </source>
</evidence>
<dbReference type="Proteomes" id="UP000838821">
    <property type="component" value="Unassembled WGS sequence"/>
</dbReference>
<keyword evidence="2" id="KW-1185">Reference proteome</keyword>
<proteinExistence type="predicted"/>
<evidence type="ECO:0000313" key="2">
    <source>
        <dbReference type="Proteomes" id="UP000838821"/>
    </source>
</evidence>
<dbReference type="SUPFAM" id="SSF49899">
    <property type="entry name" value="Concanavalin A-like lectins/glucanases"/>
    <property type="match status" value="1"/>
</dbReference>
<dbReference type="Gene3D" id="2.60.120.200">
    <property type="match status" value="1"/>
</dbReference>
<evidence type="ECO:0000313" key="1">
    <source>
        <dbReference type="EMBL" id="CAH1201876.1"/>
    </source>
</evidence>
<dbReference type="EMBL" id="CAKMMW010000004">
    <property type="protein sequence ID" value="CAH1201876.1"/>
    <property type="molecule type" value="Genomic_DNA"/>
</dbReference>
<dbReference type="InterPro" id="IPR015305">
    <property type="entry name" value="DUF1961"/>
</dbReference>
<name>A0ABM9C3T2_9BACL</name>
<dbReference type="RefSeq" id="WP_236286475.1">
    <property type="nucleotide sequence ID" value="NZ_CAKMMW010000004.1"/>
</dbReference>